<dbReference type="Proteomes" id="UP000738359">
    <property type="component" value="Unassembled WGS sequence"/>
</dbReference>
<dbReference type="AlphaFoldDB" id="A0A9P6IXD8"/>
<feature type="chain" id="PRO_5040366752" evidence="1">
    <location>
        <begin position="20"/>
        <end position="178"/>
    </location>
</feature>
<name>A0A9P6IXD8_MORAP</name>
<dbReference type="EMBL" id="JAAAHY010001582">
    <property type="protein sequence ID" value="KAF9948014.1"/>
    <property type="molecule type" value="Genomic_DNA"/>
</dbReference>
<dbReference type="OrthoDB" id="2434096at2759"/>
<sequence length="178" mass="18300">MLFKTAALAALALAASVSAQTPNHTYFTNPVGDGQIYKAGSTETFSWNLACVPPSTYTAANPSNVSVVLVNSTNTNNAFFLMEVASIDCTNGRCLKSVVESYLSGTVHCVLPEDSTTLFSLKIVLSQDVYSSKFTISGGKAAPAPPTTSNPPASSAKSLVPVLSSVAAAVAAGALYVL</sequence>
<keyword evidence="1" id="KW-0732">Signal</keyword>
<gene>
    <name evidence="2" type="ORF">BGZ70_002401</name>
</gene>
<accession>A0A9P6IXD8</accession>
<reference evidence="2" key="1">
    <citation type="journal article" date="2020" name="Fungal Divers.">
        <title>Resolving the Mortierellaceae phylogeny through synthesis of multi-gene phylogenetics and phylogenomics.</title>
        <authorList>
            <person name="Vandepol N."/>
            <person name="Liber J."/>
            <person name="Desiro A."/>
            <person name="Na H."/>
            <person name="Kennedy M."/>
            <person name="Barry K."/>
            <person name="Grigoriev I.V."/>
            <person name="Miller A.N."/>
            <person name="O'Donnell K."/>
            <person name="Stajich J.E."/>
            <person name="Bonito G."/>
        </authorList>
    </citation>
    <scope>NUCLEOTIDE SEQUENCE</scope>
    <source>
        <strain evidence="2">CK1249</strain>
    </source>
</reference>
<evidence type="ECO:0000313" key="3">
    <source>
        <dbReference type="Proteomes" id="UP000738359"/>
    </source>
</evidence>
<evidence type="ECO:0000256" key="1">
    <source>
        <dbReference type="SAM" id="SignalP"/>
    </source>
</evidence>
<protein>
    <submittedName>
        <fullName evidence="2">Uncharacterized protein</fullName>
    </submittedName>
</protein>
<comment type="caution">
    <text evidence="2">The sequence shown here is derived from an EMBL/GenBank/DDBJ whole genome shotgun (WGS) entry which is preliminary data.</text>
</comment>
<evidence type="ECO:0000313" key="2">
    <source>
        <dbReference type="EMBL" id="KAF9948014.1"/>
    </source>
</evidence>
<keyword evidence="3" id="KW-1185">Reference proteome</keyword>
<organism evidence="2 3">
    <name type="scientific">Mortierella alpina</name>
    <name type="common">Oleaginous fungus</name>
    <name type="synonym">Mortierella renispora</name>
    <dbReference type="NCBI Taxonomy" id="64518"/>
    <lineage>
        <taxon>Eukaryota</taxon>
        <taxon>Fungi</taxon>
        <taxon>Fungi incertae sedis</taxon>
        <taxon>Mucoromycota</taxon>
        <taxon>Mortierellomycotina</taxon>
        <taxon>Mortierellomycetes</taxon>
        <taxon>Mortierellales</taxon>
        <taxon>Mortierellaceae</taxon>
        <taxon>Mortierella</taxon>
    </lineage>
</organism>
<feature type="signal peptide" evidence="1">
    <location>
        <begin position="1"/>
        <end position="19"/>
    </location>
</feature>
<proteinExistence type="predicted"/>